<dbReference type="EMBL" id="CAJPEX010006538">
    <property type="protein sequence ID" value="CAG0924105.1"/>
    <property type="molecule type" value="Genomic_DNA"/>
</dbReference>
<dbReference type="InterPro" id="IPR001254">
    <property type="entry name" value="Trypsin_dom"/>
</dbReference>
<feature type="region of interest" description="Disordered" evidence="5">
    <location>
        <begin position="46"/>
        <end position="65"/>
    </location>
</feature>
<gene>
    <name evidence="7" type="ORF">NMOB1V02_LOCUS11561</name>
</gene>
<evidence type="ECO:0000256" key="5">
    <source>
        <dbReference type="SAM" id="MobiDB-lite"/>
    </source>
</evidence>
<protein>
    <recommendedName>
        <fullName evidence="6">Peptidase S1 domain-containing protein</fullName>
    </recommendedName>
</protein>
<dbReference type="PANTHER" id="PTHR24264:SF54">
    <property type="entry name" value="PEPTIDASE S1 DOMAIN-CONTAINING PROTEIN"/>
    <property type="match status" value="1"/>
</dbReference>
<dbReference type="PROSITE" id="PS00134">
    <property type="entry name" value="TRYPSIN_HIS"/>
    <property type="match status" value="1"/>
</dbReference>
<dbReference type="InterPro" id="IPR043504">
    <property type="entry name" value="Peptidase_S1_PA_chymotrypsin"/>
</dbReference>
<dbReference type="GO" id="GO:0006508">
    <property type="term" value="P:proteolysis"/>
    <property type="evidence" value="ECO:0007669"/>
    <property type="project" value="UniProtKB-KW"/>
</dbReference>
<evidence type="ECO:0000256" key="3">
    <source>
        <dbReference type="ARBA" id="ARBA00022825"/>
    </source>
</evidence>
<proteinExistence type="predicted"/>
<organism evidence="7">
    <name type="scientific">Notodromas monacha</name>
    <dbReference type="NCBI Taxonomy" id="399045"/>
    <lineage>
        <taxon>Eukaryota</taxon>
        <taxon>Metazoa</taxon>
        <taxon>Ecdysozoa</taxon>
        <taxon>Arthropoda</taxon>
        <taxon>Crustacea</taxon>
        <taxon>Oligostraca</taxon>
        <taxon>Ostracoda</taxon>
        <taxon>Podocopa</taxon>
        <taxon>Podocopida</taxon>
        <taxon>Cypridocopina</taxon>
        <taxon>Cypridoidea</taxon>
        <taxon>Cyprididae</taxon>
        <taxon>Notodromas</taxon>
    </lineage>
</organism>
<dbReference type="InterPro" id="IPR001314">
    <property type="entry name" value="Peptidase_S1A"/>
</dbReference>
<keyword evidence="1" id="KW-0645">Protease</keyword>
<dbReference type="PROSITE" id="PS50240">
    <property type="entry name" value="TRYPSIN_DOM"/>
    <property type="match status" value="1"/>
</dbReference>
<dbReference type="SUPFAM" id="SSF50494">
    <property type="entry name" value="Trypsin-like serine proteases"/>
    <property type="match status" value="1"/>
</dbReference>
<reference evidence="7" key="1">
    <citation type="submission" date="2020-11" db="EMBL/GenBank/DDBJ databases">
        <authorList>
            <person name="Tran Van P."/>
        </authorList>
    </citation>
    <scope>NUCLEOTIDE SEQUENCE</scope>
</reference>
<evidence type="ECO:0000313" key="7">
    <source>
        <dbReference type="EMBL" id="CAD7283953.1"/>
    </source>
</evidence>
<evidence type="ECO:0000313" key="8">
    <source>
        <dbReference type="Proteomes" id="UP000678499"/>
    </source>
</evidence>
<feature type="non-terminal residue" evidence="7">
    <location>
        <position position="190"/>
    </location>
</feature>
<keyword evidence="4" id="KW-1015">Disulfide bond</keyword>
<accession>A0A7R9BYG4</accession>
<dbReference type="GO" id="GO:0005615">
    <property type="term" value="C:extracellular space"/>
    <property type="evidence" value="ECO:0007669"/>
    <property type="project" value="TreeGrafter"/>
</dbReference>
<dbReference type="Gene3D" id="2.40.10.10">
    <property type="entry name" value="Trypsin-like serine proteases"/>
    <property type="match status" value="1"/>
</dbReference>
<dbReference type="AlphaFoldDB" id="A0A7R9BYG4"/>
<keyword evidence="8" id="KW-1185">Reference proteome</keyword>
<evidence type="ECO:0000256" key="2">
    <source>
        <dbReference type="ARBA" id="ARBA00022801"/>
    </source>
</evidence>
<dbReference type="InterPro" id="IPR050127">
    <property type="entry name" value="Serine_Proteases_S1"/>
</dbReference>
<evidence type="ECO:0000256" key="1">
    <source>
        <dbReference type="ARBA" id="ARBA00022670"/>
    </source>
</evidence>
<dbReference type="InterPro" id="IPR009003">
    <property type="entry name" value="Peptidase_S1_PA"/>
</dbReference>
<dbReference type="PANTHER" id="PTHR24264">
    <property type="entry name" value="TRYPSIN-RELATED"/>
    <property type="match status" value="1"/>
</dbReference>
<dbReference type="Proteomes" id="UP000678499">
    <property type="component" value="Unassembled WGS sequence"/>
</dbReference>
<sequence>MILVTQLTKPQFGGLGIGKAKNCPGWQLDQLALDNRQVRNHELTDQQLTRHGANQPLPPNGQLKHPLNGYSDHVPHQAALVIPSKDSGPEAIICSGAFISSQWVLTAAHCFRFPCKVASSVLVLGNRNPTKQRTSEEQRFPVTDVFVHQDFAASGPAYVHDIALIRLKKGARITDHVKPIRLPLARQEPK</sequence>
<dbReference type="Pfam" id="PF00089">
    <property type="entry name" value="Trypsin"/>
    <property type="match status" value="1"/>
</dbReference>
<dbReference type="GO" id="GO:0004252">
    <property type="term" value="F:serine-type endopeptidase activity"/>
    <property type="evidence" value="ECO:0007669"/>
    <property type="project" value="InterPro"/>
</dbReference>
<name>A0A7R9BYG4_9CRUS</name>
<keyword evidence="3" id="KW-0720">Serine protease</keyword>
<evidence type="ECO:0000259" key="6">
    <source>
        <dbReference type="PROSITE" id="PS50240"/>
    </source>
</evidence>
<dbReference type="InterPro" id="IPR018114">
    <property type="entry name" value="TRYPSIN_HIS"/>
</dbReference>
<keyword evidence="2" id="KW-0378">Hydrolase</keyword>
<dbReference type="OrthoDB" id="10059102at2759"/>
<dbReference type="EMBL" id="OA888575">
    <property type="protein sequence ID" value="CAD7283953.1"/>
    <property type="molecule type" value="Genomic_DNA"/>
</dbReference>
<evidence type="ECO:0000256" key="4">
    <source>
        <dbReference type="ARBA" id="ARBA00023157"/>
    </source>
</evidence>
<feature type="domain" description="Peptidase S1" evidence="6">
    <location>
        <begin position="66"/>
        <end position="190"/>
    </location>
</feature>
<dbReference type="FunFam" id="2.40.10.10:FF:000068">
    <property type="entry name" value="transmembrane protease serine 2"/>
    <property type="match status" value="1"/>
</dbReference>
<dbReference type="PRINTS" id="PR00722">
    <property type="entry name" value="CHYMOTRYPSIN"/>
</dbReference>